<comment type="subcellular location">
    <subcellularLocation>
        <location evidence="1">Membrane</location>
        <topology evidence="1">Multi-pass membrane protein</topology>
    </subcellularLocation>
</comment>
<feature type="transmembrane region" description="Helical" evidence="10">
    <location>
        <begin position="691"/>
        <end position="712"/>
    </location>
</feature>
<feature type="compositionally biased region" description="Low complexity" evidence="11">
    <location>
        <begin position="227"/>
        <end position="238"/>
    </location>
</feature>
<accession>A0A1Y2ETF5</accession>
<feature type="transmembrane region" description="Helical" evidence="10">
    <location>
        <begin position="29"/>
        <end position="52"/>
    </location>
</feature>
<dbReference type="GO" id="GO:0140107">
    <property type="term" value="F:high-affinity potassium ion transmembrane transporter activity"/>
    <property type="evidence" value="ECO:0007669"/>
    <property type="project" value="TreeGrafter"/>
</dbReference>
<keyword evidence="9 10" id="KW-0472">Membrane</keyword>
<dbReference type="GO" id="GO:0030007">
    <property type="term" value="P:intracellular potassium ion homeostasis"/>
    <property type="evidence" value="ECO:0007669"/>
    <property type="project" value="UniProtKB-UniRule"/>
</dbReference>
<evidence type="ECO:0000256" key="9">
    <source>
        <dbReference type="ARBA" id="ARBA00023136"/>
    </source>
</evidence>
<dbReference type="GeneID" id="63782942"/>
<keyword evidence="6 10" id="KW-0630">Potassium</keyword>
<feature type="transmembrane region" description="Helical" evidence="10">
    <location>
        <begin position="410"/>
        <end position="434"/>
    </location>
</feature>
<gene>
    <name evidence="12" type="ORF">BCR37DRAFT_196152</name>
</gene>
<proteinExistence type="inferred from homology"/>
<feature type="compositionally biased region" description="Polar residues" evidence="11">
    <location>
        <begin position="359"/>
        <end position="370"/>
    </location>
</feature>
<evidence type="ECO:0000256" key="7">
    <source>
        <dbReference type="ARBA" id="ARBA00022989"/>
    </source>
</evidence>
<dbReference type="STRING" id="56484.A0A1Y2ETF5"/>
<feature type="transmembrane region" description="Helical" evidence="10">
    <location>
        <begin position="603"/>
        <end position="626"/>
    </location>
</feature>
<dbReference type="Proteomes" id="UP000193685">
    <property type="component" value="Unassembled WGS sequence"/>
</dbReference>
<dbReference type="InterPro" id="IPR051143">
    <property type="entry name" value="TrkH_K-transport"/>
</dbReference>
<evidence type="ECO:0000313" key="13">
    <source>
        <dbReference type="Proteomes" id="UP000193685"/>
    </source>
</evidence>
<dbReference type="GO" id="GO:0005886">
    <property type="term" value="C:plasma membrane"/>
    <property type="evidence" value="ECO:0007669"/>
    <property type="project" value="InterPro"/>
</dbReference>
<organism evidence="12 13">
    <name type="scientific">Protomyces lactucae-debilis</name>
    <dbReference type="NCBI Taxonomy" id="2754530"/>
    <lineage>
        <taxon>Eukaryota</taxon>
        <taxon>Fungi</taxon>
        <taxon>Dikarya</taxon>
        <taxon>Ascomycota</taxon>
        <taxon>Taphrinomycotina</taxon>
        <taxon>Taphrinomycetes</taxon>
        <taxon>Taphrinales</taxon>
        <taxon>Protomycetaceae</taxon>
        <taxon>Protomyces</taxon>
    </lineage>
</organism>
<feature type="region of interest" description="Disordered" evidence="11">
    <location>
        <begin position="154"/>
        <end position="181"/>
    </location>
</feature>
<dbReference type="PANTHER" id="PTHR31064">
    <property type="entry name" value="POTASSIUM TRANSPORT PROTEIN DDB_G0292412-RELATED"/>
    <property type="match status" value="1"/>
</dbReference>
<dbReference type="GO" id="GO:1990573">
    <property type="term" value="P:potassium ion import across plasma membrane"/>
    <property type="evidence" value="ECO:0007669"/>
    <property type="project" value="TreeGrafter"/>
</dbReference>
<dbReference type="OMA" id="RMTNDGI"/>
<dbReference type="InterPro" id="IPR003445">
    <property type="entry name" value="Cat_transpt"/>
</dbReference>
<reference evidence="12 13" key="1">
    <citation type="submission" date="2016-07" db="EMBL/GenBank/DDBJ databases">
        <title>Pervasive Adenine N6-methylation of Active Genes in Fungi.</title>
        <authorList>
            <consortium name="DOE Joint Genome Institute"/>
            <person name="Mondo S.J."/>
            <person name="Dannebaum R.O."/>
            <person name="Kuo R.C."/>
            <person name="Labutti K."/>
            <person name="Haridas S."/>
            <person name="Kuo A."/>
            <person name="Salamov A."/>
            <person name="Ahrendt S.R."/>
            <person name="Lipzen A."/>
            <person name="Sullivan W."/>
            <person name="Andreopoulos W.B."/>
            <person name="Clum A."/>
            <person name="Lindquist E."/>
            <person name="Daum C."/>
            <person name="Ramamoorthy G.K."/>
            <person name="Gryganskyi A."/>
            <person name="Culley D."/>
            <person name="Magnuson J.K."/>
            <person name="James T.Y."/>
            <person name="O'Malley M.A."/>
            <person name="Stajich J.E."/>
            <person name="Spatafora J.W."/>
            <person name="Visel A."/>
            <person name="Grigoriev I.V."/>
        </authorList>
    </citation>
    <scope>NUCLEOTIDE SEQUENCE [LARGE SCALE GENOMIC DNA]</scope>
    <source>
        <strain evidence="12 13">12-1054</strain>
    </source>
</reference>
<feature type="transmembrane region" description="Helical" evidence="10">
    <location>
        <begin position="482"/>
        <end position="510"/>
    </location>
</feature>
<protein>
    <recommendedName>
        <fullName evidence="10">Potassium transport protein</fullName>
    </recommendedName>
</protein>
<dbReference type="EMBL" id="MCFI01000028">
    <property type="protein sequence ID" value="ORY74839.1"/>
    <property type="molecule type" value="Genomic_DNA"/>
</dbReference>
<dbReference type="InterPro" id="IPR015958">
    <property type="entry name" value="Trk1_fungi"/>
</dbReference>
<dbReference type="PIRSF" id="PIRSF002450">
    <property type="entry name" value="K+_transpter_TRK"/>
    <property type="match status" value="1"/>
</dbReference>
<keyword evidence="13" id="KW-1185">Reference proteome</keyword>
<keyword evidence="4 10" id="KW-0633">Potassium transport</keyword>
<evidence type="ECO:0000256" key="11">
    <source>
        <dbReference type="SAM" id="MobiDB-lite"/>
    </source>
</evidence>
<feature type="region of interest" description="Disordered" evidence="11">
    <location>
        <begin position="762"/>
        <end position="789"/>
    </location>
</feature>
<evidence type="ECO:0000256" key="2">
    <source>
        <dbReference type="ARBA" id="ARBA00009137"/>
    </source>
</evidence>
<feature type="region of interest" description="Disordered" evidence="11">
    <location>
        <begin position="349"/>
        <end position="370"/>
    </location>
</feature>
<sequence length="789" mass="88585">MFEQLRGWSANVWQHPSALRHLDFIAWHYLYLIGMVLIGSGLMSASGGIRYIDALFIASSSCTQAGLTTRNINTLTTWQQVVIYLLAHLTNPIVIHSATAFIRLHWFQRRFDHIVKETRMQLSMRRTRSRAVSIDHEERGVGGREIRVLFDRTIRPSFGPPPDSANDEGTMPDRSHRRRRSSIAERISLSNILPRKNSVAVEDAEEPIVTLGVRKSHEQRMEKLDSIKGSNSGSSRSSYPTHAKEPESEADADAEVADARTTNQDIRFADLPMPRTRTAMADENNDANGGDLRRSRTADPGRSSLTATILNFGQRTMTMDGPSTNRVVRRRAQSGTRLPRVSTLDQAVSSAFRRRRDSSPASTSRRSRQTMTLPYISFQPTIGRNSAFVELTSEQRRELGGIEYRATKTLCVVLVVFYVGFHLIGFICFIAFIYTAQQYIPVVQNDAVSRGWWSVFTSASAMNDLGLTLNPDSFVSFQNASFLLLVASALIVIGNTGFPCMLRFVIWVTYKIWPRDSPRREEFAFLLDHPRRCFTLLFPSKATWWLVSILVAFNGIDLLLFMVLDLNNPEITAIPVGYRLVDGLFQAFCTRTAGFNVVNISSLHAAVIVSYMIMMYVSVFPVAISIRRTNVYEERSLGIYSHEDDTADPSFIGTHVRRQLGFDLWYIFLALFIICIIENPKLGTTEEDGVSIFNILFEIISAYGTVGLSLGFPGVDYSLSGKLASLSKLVIIALQIRGRHRGLPLKLDRAILLPSEKLNAREDEDNQLRRGRTRSMSMGGDESGTVPAP</sequence>
<dbReference type="AlphaFoldDB" id="A0A1Y2ETF5"/>
<dbReference type="PANTHER" id="PTHR31064:SF30">
    <property type="entry name" value="HIGH-AFFINITY POTASSIUM TRANSPORT PROTEIN-RELATED"/>
    <property type="match status" value="1"/>
</dbReference>
<keyword evidence="5 10" id="KW-0812">Transmembrane</keyword>
<comment type="caution">
    <text evidence="12">The sequence shown here is derived from an EMBL/GenBank/DDBJ whole genome shotgun (WGS) entry which is preliminary data.</text>
</comment>
<keyword evidence="7 10" id="KW-1133">Transmembrane helix</keyword>
<feature type="transmembrane region" description="Helical" evidence="10">
    <location>
        <begin position="542"/>
        <end position="564"/>
    </location>
</feature>
<evidence type="ECO:0000256" key="8">
    <source>
        <dbReference type="ARBA" id="ARBA00023065"/>
    </source>
</evidence>
<dbReference type="Pfam" id="PF02386">
    <property type="entry name" value="TrkH"/>
    <property type="match status" value="1"/>
</dbReference>
<evidence type="ECO:0000256" key="6">
    <source>
        <dbReference type="ARBA" id="ARBA00022958"/>
    </source>
</evidence>
<evidence type="ECO:0000256" key="5">
    <source>
        <dbReference type="ARBA" id="ARBA00022692"/>
    </source>
</evidence>
<comment type="similarity">
    <text evidence="2 10">Belongs to the TrkH potassium transport family.</text>
</comment>
<name>A0A1Y2ETF5_PROLT</name>
<dbReference type="NCBIfam" id="TIGR00934">
    <property type="entry name" value="2a38euk"/>
    <property type="match status" value="1"/>
</dbReference>
<dbReference type="OrthoDB" id="9999863at2759"/>
<evidence type="ECO:0000256" key="10">
    <source>
        <dbReference type="PIRNR" id="PIRNR002450"/>
    </source>
</evidence>
<dbReference type="InterPro" id="IPR004773">
    <property type="entry name" value="K/Na_transp_Trk1/HKT1"/>
</dbReference>
<keyword evidence="8 10" id="KW-0406">Ion transport</keyword>
<evidence type="ECO:0000256" key="3">
    <source>
        <dbReference type="ARBA" id="ARBA00022448"/>
    </source>
</evidence>
<keyword evidence="3 10" id="KW-0813">Transport</keyword>
<dbReference type="RefSeq" id="XP_040722145.1">
    <property type="nucleotide sequence ID" value="XM_040866343.1"/>
</dbReference>
<evidence type="ECO:0000256" key="1">
    <source>
        <dbReference type="ARBA" id="ARBA00004141"/>
    </source>
</evidence>
<evidence type="ECO:0000256" key="4">
    <source>
        <dbReference type="ARBA" id="ARBA00022538"/>
    </source>
</evidence>
<feature type="transmembrane region" description="Helical" evidence="10">
    <location>
        <begin position="660"/>
        <end position="679"/>
    </location>
</feature>
<feature type="region of interest" description="Disordered" evidence="11">
    <location>
        <begin position="224"/>
        <end position="304"/>
    </location>
</feature>
<evidence type="ECO:0000313" key="12">
    <source>
        <dbReference type="EMBL" id="ORY74839.1"/>
    </source>
</evidence>